<gene>
    <name evidence="1" type="ORF">PANT1444_LOCUS1993</name>
</gene>
<evidence type="ECO:0000313" key="1">
    <source>
        <dbReference type="EMBL" id="CAD8470281.1"/>
    </source>
</evidence>
<dbReference type="EMBL" id="HBEP01003449">
    <property type="protein sequence ID" value="CAD8470281.1"/>
    <property type="molecule type" value="Transcribed_RNA"/>
</dbReference>
<dbReference type="AlphaFoldDB" id="A0A7S0E180"/>
<organism evidence="1">
    <name type="scientific">Phaeocystis antarctica</name>
    <dbReference type="NCBI Taxonomy" id="33657"/>
    <lineage>
        <taxon>Eukaryota</taxon>
        <taxon>Haptista</taxon>
        <taxon>Haptophyta</taxon>
        <taxon>Prymnesiophyceae</taxon>
        <taxon>Phaeocystales</taxon>
        <taxon>Phaeocystaceae</taxon>
        <taxon>Phaeocystis</taxon>
    </lineage>
</organism>
<protein>
    <submittedName>
        <fullName evidence="1">Uncharacterized protein</fullName>
    </submittedName>
</protein>
<reference evidence="1" key="1">
    <citation type="submission" date="2021-01" db="EMBL/GenBank/DDBJ databases">
        <authorList>
            <person name="Corre E."/>
            <person name="Pelletier E."/>
            <person name="Niang G."/>
            <person name="Scheremetjew M."/>
            <person name="Finn R."/>
            <person name="Kale V."/>
            <person name="Holt S."/>
            <person name="Cochrane G."/>
            <person name="Meng A."/>
            <person name="Brown T."/>
            <person name="Cohen L."/>
        </authorList>
    </citation>
    <scope>NUCLEOTIDE SEQUENCE</scope>
    <source>
        <strain evidence="1">CCMP1374</strain>
    </source>
</reference>
<proteinExistence type="predicted"/>
<name>A0A7S0E180_9EUKA</name>
<sequence length="283" mass="29249">MGGQDLLPPAKAGGARRSNRSTLKVTALISTVIIVLILCATQRTQPPPTPPPLVVHSAAADAIVVPAQHPEMAASVSSSPPPSPQPVAAAAEAAVVAVASPSVISLKLQAGSGGKEHTLRLRLLPEHSAPSVEFMRFAATNQCGGELYRSEKDFLVQGRINCGGSGAAPPRVVKGGCPAGVPPDGKRACPKHDPNCGCHGPIMSKGMVGWAGGSSGPDLFIYTASRSCAVGGCPATHWSRDHTVFAEVADDATWAVIEELYALPVKRDGMTFFAEKIKLAVGW</sequence>
<accession>A0A7S0E180</accession>